<comment type="caution">
    <text evidence="2">The sequence shown here is derived from an EMBL/GenBank/DDBJ whole genome shotgun (WGS) entry which is preliminary data.</text>
</comment>
<proteinExistence type="predicted"/>
<protein>
    <submittedName>
        <fullName evidence="2">Uncharacterized protein</fullName>
    </submittedName>
</protein>
<dbReference type="PANTHER" id="PTHR40462">
    <property type="entry name" value="CHROMOSOME 1, WHOLE GENOME SHOTGUN SEQUENCE"/>
    <property type="match status" value="1"/>
</dbReference>
<feature type="compositionally biased region" description="Basic and acidic residues" evidence="1">
    <location>
        <begin position="62"/>
        <end position="75"/>
    </location>
</feature>
<evidence type="ECO:0000313" key="2">
    <source>
        <dbReference type="EMBL" id="KAF5318066.1"/>
    </source>
</evidence>
<feature type="region of interest" description="Disordered" evidence="1">
    <location>
        <begin position="143"/>
        <end position="178"/>
    </location>
</feature>
<evidence type="ECO:0000256" key="1">
    <source>
        <dbReference type="SAM" id="MobiDB-lite"/>
    </source>
</evidence>
<name>A0A8H5B7I4_9AGAR</name>
<sequence>MDLLKSLKDLHIGQDGHKASETGTSAPPPTASHKEPSLFDKLNSALSDKPTTPPAASVAHPQEPHQKDSIMDKFTDTILGNDARKHSPPAPTVAHPQQKKESSSLFDKLGEQVNHAISGNKTPEPAPVPAKEEHLFDKITNVLSGKPESQPQKPQTLSDKLSGKLNDAFGGGQKAEMKEDKLDKAIDLFQEHVLKEGSQNNESAIEQAKDKQIADAIRKAVNRPRNDVN</sequence>
<accession>A0A8H5B7I4</accession>
<feature type="region of interest" description="Disordered" evidence="1">
    <location>
        <begin position="1"/>
        <end position="103"/>
    </location>
</feature>
<feature type="compositionally biased region" description="Basic and acidic residues" evidence="1">
    <location>
        <begin position="1"/>
        <end position="20"/>
    </location>
</feature>
<dbReference type="EMBL" id="JAACJJ010000031">
    <property type="protein sequence ID" value="KAF5318066.1"/>
    <property type="molecule type" value="Genomic_DNA"/>
</dbReference>
<dbReference type="PANTHER" id="PTHR40462:SF1">
    <property type="entry name" value="EXPRESSED PROTEIN"/>
    <property type="match status" value="1"/>
</dbReference>
<dbReference type="OrthoDB" id="3050608at2759"/>
<evidence type="ECO:0000313" key="3">
    <source>
        <dbReference type="Proteomes" id="UP000567179"/>
    </source>
</evidence>
<feature type="compositionally biased region" description="Polar residues" evidence="1">
    <location>
        <begin position="143"/>
        <end position="159"/>
    </location>
</feature>
<gene>
    <name evidence="2" type="ORF">D9619_012167</name>
</gene>
<reference evidence="2 3" key="1">
    <citation type="journal article" date="2020" name="ISME J.">
        <title>Uncovering the hidden diversity of litter-decomposition mechanisms in mushroom-forming fungi.</title>
        <authorList>
            <person name="Floudas D."/>
            <person name="Bentzer J."/>
            <person name="Ahren D."/>
            <person name="Johansson T."/>
            <person name="Persson P."/>
            <person name="Tunlid A."/>
        </authorList>
    </citation>
    <scope>NUCLEOTIDE SEQUENCE [LARGE SCALE GENOMIC DNA]</scope>
    <source>
        <strain evidence="2 3">CBS 101986</strain>
    </source>
</reference>
<dbReference type="AlphaFoldDB" id="A0A8H5B7I4"/>
<dbReference type="Proteomes" id="UP000567179">
    <property type="component" value="Unassembled WGS sequence"/>
</dbReference>
<organism evidence="2 3">
    <name type="scientific">Psilocybe cf. subviscida</name>
    <dbReference type="NCBI Taxonomy" id="2480587"/>
    <lineage>
        <taxon>Eukaryota</taxon>
        <taxon>Fungi</taxon>
        <taxon>Dikarya</taxon>
        <taxon>Basidiomycota</taxon>
        <taxon>Agaricomycotina</taxon>
        <taxon>Agaricomycetes</taxon>
        <taxon>Agaricomycetidae</taxon>
        <taxon>Agaricales</taxon>
        <taxon>Agaricineae</taxon>
        <taxon>Strophariaceae</taxon>
        <taxon>Psilocybe</taxon>
    </lineage>
</organism>
<keyword evidence="3" id="KW-1185">Reference proteome</keyword>